<reference evidence="2" key="2">
    <citation type="submission" date="2023-06" db="EMBL/GenBank/DDBJ databases">
        <authorList>
            <person name="Kobayashi Y."/>
            <person name="Kayamori A."/>
            <person name="Aoki K."/>
            <person name="Shiwa Y."/>
            <person name="Fujita N."/>
            <person name="Sugita T."/>
            <person name="Iwasaki W."/>
            <person name="Tanaka N."/>
            <person name="Takashima M."/>
        </authorList>
    </citation>
    <scope>NUCLEOTIDE SEQUENCE</scope>
    <source>
        <strain evidence="2">HIS016</strain>
    </source>
</reference>
<evidence type="ECO:0000313" key="3">
    <source>
        <dbReference type="Proteomes" id="UP001222932"/>
    </source>
</evidence>
<dbReference type="PANTHER" id="PTHR15955:SF8">
    <property type="entry name" value="RWD DOMAIN-CONTAINING PROTEIN 2B-RELATED"/>
    <property type="match status" value="1"/>
</dbReference>
<dbReference type="PANTHER" id="PTHR15955">
    <property type="entry name" value="RWD DOMAIN CONTAINING PROTEIN 2"/>
    <property type="match status" value="1"/>
</dbReference>
<feature type="compositionally biased region" description="Polar residues" evidence="1">
    <location>
        <begin position="361"/>
        <end position="370"/>
    </location>
</feature>
<name>A0AAD3Y7Z9_9TREE</name>
<feature type="region of interest" description="Disordered" evidence="1">
    <location>
        <begin position="486"/>
        <end position="512"/>
    </location>
</feature>
<accession>A0AAD3Y7Z9</accession>
<dbReference type="EMBL" id="BTCM01000001">
    <property type="protein sequence ID" value="GMK53975.1"/>
    <property type="molecule type" value="Genomic_DNA"/>
</dbReference>
<protein>
    <submittedName>
        <fullName evidence="2">Uncharacterized protein</fullName>
    </submittedName>
</protein>
<proteinExistence type="predicted"/>
<feature type="region of interest" description="Disordered" evidence="1">
    <location>
        <begin position="361"/>
        <end position="386"/>
    </location>
</feature>
<dbReference type="AlphaFoldDB" id="A0AAD3Y7Z9"/>
<reference evidence="2" key="1">
    <citation type="journal article" date="2023" name="BMC Genomics">
        <title>Chromosome-level genome assemblies of Cutaneotrichosporon spp. (Trichosporonales, Basidiomycota) reveal imbalanced evolution between nucleotide sequences and chromosome synteny.</title>
        <authorList>
            <person name="Kobayashi Y."/>
            <person name="Kayamori A."/>
            <person name="Aoki K."/>
            <person name="Shiwa Y."/>
            <person name="Matsutani M."/>
            <person name="Fujita N."/>
            <person name="Sugita T."/>
            <person name="Iwasaki W."/>
            <person name="Tanaka N."/>
            <person name="Takashima M."/>
        </authorList>
    </citation>
    <scope>NUCLEOTIDE SEQUENCE</scope>
    <source>
        <strain evidence="2">HIS016</strain>
    </source>
</reference>
<evidence type="ECO:0000313" key="2">
    <source>
        <dbReference type="EMBL" id="GMK53975.1"/>
    </source>
</evidence>
<dbReference type="Proteomes" id="UP001222932">
    <property type="component" value="Unassembled WGS sequence"/>
</dbReference>
<organism evidence="2 3">
    <name type="scientific">Cutaneotrichosporon spelunceum</name>
    <dbReference type="NCBI Taxonomy" id="1672016"/>
    <lineage>
        <taxon>Eukaryota</taxon>
        <taxon>Fungi</taxon>
        <taxon>Dikarya</taxon>
        <taxon>Basidiomycota</taxon>
        <taxon>Agaricomycotina</taxon>
        <taxon>Tremellomycetes</taxon>
        <taxon>Trichosporonales</taxon>
        <taxon>Trichosporonaceae</taxon>
        <taxon>Cutaneotrichosporon</taxon>
    </lineage>
</organism>
<keyword evidence="3" id="KW-1185">Reference proteome</keyword>
<evidence type="ECO:0000256" key="1">
    <source>
        <dbReference type="SAM" id="MobiDB-lite"/>
    </source>
</evidence>
<sequence>MSDLDVELELISASLMPSEELKEHAGTTRIITIANAESQRALCIQVRKHYPACDAVTIELKGNDIGRDVAMEENQKIAEDQVANWARDEYPLYQLLTGHLLPLLAPPVKEEAVPSEYKKPSTPPIPHHTLLTSHHLLSNTKRKNLLSLASQLSLTGFSKVGHPGVYYAIGEREDLEEWTREVKSWNWLALRVRVGIEPVLGEAVQLFLPSSRYFMGGCTPAPRLAVPSVTPLDAIDAVFKLDNLGTAIRDLYKKVAEPTSSNGPDKVWERWTELDKESLDWRTLKVEPPIFPMRGKVVPFVATYEYAVQLVASFTPLPGVAHGEKPAQPMLLDDFEEMDDINPYSSAVLDEFDEVMFEELSATTRTSSKPSGHGEPRRVPSSGFVSSRSREPISVWKHMSTGPYSSFSPIFEPSSVSMSDYFPSNPPSVRNQDSFWQFGGSELRPQHPTQNASFQREPHEYWGNFEADDKQINDFEAFSYEPTFSDFGTAPLRQDKCPTSQPTLPVSRFPKP</sequence>
<comment type="caution">
    <text evidence="2">The sequence shown here is derived from an EMBL/GenBank/DDBJ whole genome shotgun (WGS) entry which is preliminary data.</text>
</comment>
<dbReference type="InterPro" id="IPR017359">
    <property type="entry name" value="Phi-like"/>
</dbReference>
<gene>
    <name evidence="2" type="ORF">CspeluHIS016_0105610</name>
</gene>